<comment type="subcellular location">
    <subcellularLocation>
        <location evidence="1 9">Endoplasmic reticulum membrane</location>
        <topology evidence="1 9">Multi-pass membrane protein</topology>
    </subcellularLocation>
</comment>
<evidence type="ECO:0000256" key="7">
    <source>
        <dbReference type="ARBA" id="ARBA00023136"/>
    </source>
</evidence>
<sequence length="186" mass="21704">MFTLCCRLCKLLAEPLYILSQNFLLLKMWLIVETAATFLHCLTMYIILSKQRELSCEIGVSSIQGKFTCYIFQGKIQQKWEIDDIFFIKLKFSGHWFLDYSEDMISRVIFSALFIKHYFQDSSAFSFTSCLPSGWTVLLFSGVITLISEKLFLDHKNFWPAFKIHFSIGLSCFCIASFIMRYSCIC</sequence>
<evidence type="ECO:0000313" key="11">
    <source>
        <dbReference type="RefSeq" id="XP_011027957.1"/>
    </source>
</evidence>
<keyword evidence="6 9" id="KW-1133">Transmembrane helix</keyword>
<evidence type="ECO:0000256" key="4">
    <source>
        <dbReference type="ARBA" id="ARBA00022692"/>
    </source>
</evidence>
<dbReference type="GeneID" id="105128131"/>
<dbReference type="GO" id="GO:0006488">
    <property type="term" value="P:dolichol-linked oligosaccharide biosynthetic process"/>
    <property type="evidence" value="ECO:0007669"/>
    <property type="project" value="InterPro"/>
</dbReference>
<evidence type="ECO:0000313" key="10">
    <source>
        <dbReference type="Proteomes" id="UP000694918"/>
    </source>
</evidence>
<accession>A0AAJ6XQW0</accession>
<feature type="transmembrane region" description="Helical" evidence="9">
    <location>
        <begin position="159"/>
        <end position="180"/>
    </location>
</feature>
<keyword evidence="5" id="KW-0256">Endoplasmic reticulum</keyword>
<dbReference type="Proteomes" id="UP000694918">
    <property type="component" value="Unplaced"/>
</dbReference>
<dbReference type="GO" id="GO:0005789">
    <property type="term" value="C:endoplasmic reticulum membrane"/>
    <property type="evidence" value="ECO:0007669"/>
    <property type="project" value="UniProtKB-SubCell"/>
</dbReference>
<evidence type="ECO:0000256" key="6">
    <source>
        <dbReference type="ARBA" id="ARBA00022989"/>
    </source>
</evidence>
<gene>
    <name evidence="11" type="primary">LOC105128131</name>
</gene>
<comment type="similarity">
    <text evidence="3 9">Belongs to the RFT1 family.</text>
</comment>
<comment type="caution">
    <text evidence="9">Lacks conserved residue(s) required for the propagation of feature annotation.</text>
</comment>
<comment type="pathway">
    <text evidence="2">Protein modification; protein glycosylation.</text>
</comment>
<evidence type="ECO:0000256" key="1">
    <source>
        <dbReference type="ARBA" id="ARBA00004477"/>
    </source>
</evidence>
<dbReference type="PANTHER" id="PTHR13117">
    <property type="entry name" value="ENDOPLASMIC RETICULUM MULTISPAN TRANSMEMBRANE PROTEIN-RELATED"/>
    <property type="match status" value="1"/>
</dbReference>
<reference evidence="11" key="1">
    <citation type="submission" date="2025-08" db="UniProtKB">
        <authorList>
            <consortium name="RefSeq"/>
        </authorList>
    </citation>
    <scope>IDENTIFICATION</scope>
</reference>
<evidence type="ECO:0000256" key="8">
    <source>
        <dbReference type="ARBA" id="ARBA00045912"/>
    </source>
</evidence>
<protein>
    <recommendedName>
        <fullName evidence="9">Protein RFT1 homolog</fullName>
    </recommendedName>
</protein>
<keyword evidence="10" id="KW-1185">Reference proteome</keyword>
<name>A0AAJ6XQW0_POPEU</name>
<dbReference type="AlphaFoldDB" id="A0AAJ6XQW0"/>
<organism evidence="10 11">
    <name type="scientific">Populus euphratica</name>
    <name type="common">Euphrates poplar</name>
    <dbReference type="NCBI Taxonomy" id="75702"/>
    <lineage>
        <taxon>Eukaryota</taxon>
        <taxon>Viridiplantae</taxon>
        <taxon>Streptophyta</taxon>
        <taxon>Embryophyta</taxon>
        <taxon>Tracheophyta</taxon>
        <taxon>Spermatophyta</taxon>
        <taxon>Magnoliopsida</taxon>
        <taxon>eudicotyledons</taxon>
        <taxon>Gunneridae</taxon>
        <taxon>Pentapetalae</taxon>
        <taxon>rosids</taxon>
        <taxon>fabids</taxon>
        <taxon>Malpighiales</taxon>
        <taxon>Salicaceae</taxon>
        <taxon>Saliceae</taxon>
        <taxon>Populus</taxon>
    </lineage>
</organism>
<dbReference type="RefSeq" id="XP_011027957.1">
    <property type="nucleotide sequence ID" value="XM_011029655.1"/>
</dbReference>
<evidence type="ECO:0000256" key="2">
    <source>
        <dbReference type="ARBA" id="ARBA00004922"/>
    </source>
</evidence>
<dbReference type="GO" id="GO:0034203">
    <property type="term" value="P:glycolipid translocation"/>
    <property type="evidence" value="ECO:0007669"/>
    <property type="project" value="TreeGrafter"/>
</dbReference>
<dbReference type="Pfam" id="PF04506">
    <property type="entry name" value="Rft-1"/>
    <property type="match status" value="1"/>
</dbReference>
<comment type="function">
    <text evidence="8 9">Intramembrane glycolipid transporter that operates in the biosynthetic pathway of dolichol-linked oligosaccharides, the glycan precursors employed in protein asparagine (N)-glycosylation. The sequential addition of sugars to dolichol pyrophosphate produces dolichol-linked oligosaccharides containing fourteen sugars, including two GlcNAcs, nine mannoses and three glucoses. Once assembled, the oligosaccharide is transferred from the lipid to nascent proteins by oligosaccharyltransferases. The assembly of dolichol-linked oligosaccharides begins on the cytosolic side of the endoplasmic reticulum membrane and finishes in its lumen. RFT1 could mediate the translocation of the cytosolically oriented intermediate DolPP-GlcNAc2Man5, produced by ALG11, into the ER lumen where dolichol-linked oligosaccharides assembly continues. However, the intramembrane lipid transporter activity could not be confirmed in vitro.</text>
</comment>
<evidence type="ECO:0000256" key="3">
    <source>
        <dbReference type="ARBA" id="ARBA00010288"/>
    </source>
</evidence>
<keyword evidence="4 9" id="KW-0812">Transmembrane</keyword>
<evidence type="ECO:0000256" key="9">
    <source>
        <dbReference type="RuleBase" id="RU365067"/>
    </source>
</evidence>
<dbReference type="InterPro" id="IPR007594">
    <property type="entry name" value="RFT1"/>
</dbReference>
<proteinExistence type="inferred from homology"/>
<dbReference type="KEGG" id="peu:105128131"/>
<feature type="transmembrane region" description="Helical" evidence="9">
    <location>
        <begin position="124"/>
        <end position="147"/>
    </location>
</feature>
<dbReference type="PANTHER" id="PTHR13117:SF5">
    <property type="entry name" value="PROTEIN RFT1 HOMOLOG"/>
    <property type="match status" value="1"/>
</dbReference>
<evidence type="ECO:0000256" key="5">
    <source>
        <dbReference type="ARBA" id="ARBA00022824"/>
    </source>
</evidence>
<keyword evidence="7 9" id="KW-0472">Membrane</keyword>